<dbReference type="EMBL" id="JASBWT010000017">
    <property type="protein sequence ID" value="KAJ9097283.1"/>
    <property type="molecule type" value="Genomic_DNA"/>
</dbReference>
<evidence type="ECO:0000313" key="2">
    <source>
        <dbReference type="Proteomes" id="UP001227268"/>
    </source>
</evidence>
<gene>
    <name evidence="1" type="ORF">QFC21_004952</name>
</gene>
<name>A0ACC2VD22_9TREE</name>
<protein>
    <submittedName>
        <fullName evidence="1">Uncharacterized protein</fullName>
    </submittedName>
</protein>
<accession>A0ACC2VD22</accession>
<dbReference type="Proteomes" id="UP001227268">
    <property type="component" value="Unassembled WGS sequence"/>
</dbReference>
<evidence type="ECO:0000313" key="1">
    <source>
        <dbReference type="EMBL" id="KAJ9097283.1"/>
    </source>
</evidence>
<organism evidence="1 2">
    <name type="scientific">Naganishia friedmannii</name>
    <dbReference type="NCBI Taxonomy" id="89922"/>
    <lineage>
        <taxon>Eukaryota</taxon>
        <taxon>Fungi</taxon>
        <taxon>Dikarya</taxon>
        <taxon>Basidiomycota</taxon>
        <taxon>Agaricomycotina</taxon>
        <taxon>Tremellomycetes</taxon>
        <taxon>Filobasidiales</taxon>
        <taxon>Filobasidiaceae</taxon>
        <taxon>Naganishia</taxon>
    </lineage>
</organism>
<sequence>MPSGRNGHGSQRAHSYRPGRAIIDEENYADQPVLGARSPSSAFISGGNQGGQQRSNASAGRKASEAVNLNHLLNFSMPPRRPEGGRDSVVPRRSKGTRNAAYLKERYVNAQFRFVMNPTGNYAAHFTDPDLFFPWQQILQVIVPTTSALALAEGHEPSSRSSAAEGMTCPICLGHPIAPRMTKCGHIFCYPCILHYFQLSDIPKTAKCPICGDIIQERMLKAVRWGDTVVSPPQPIHSADGQAAYDPHGDHDPVTGVLDLDSFAPDPASTFHPNPTTHHLEMRLILRPSSTTLALPRSASWPNETVNPATSTRATPWHFIPHVMTYAKFMLATCTYMLAELQSDMRELEAERDGMMRAGDELGAVFVESAMKHVKGQMEKAKGEMDTEGLRRAEREVREALAVLEGGQGIIEPEAPVAPVVDSGTETPAPVSPTKSKSTKRRAPFRATANIPSSDPSYLYYQSSTGANVFLHPLDIKILLAHYKSYPAFPDTILIRPQGADEGAINDDLRRRCKYLAHLGVGTDVVFVEADLEETLGREAVAPFDAALKMRRNRRRDRAKKDDKAKMRWEAAEREKMPFGVRNPGMGIGEVEDEDFLVALQRSTEEFVPSHTHTGSEASSPTTSSVLGTSFPPSSSTRINLSTSPSTGRTISQNTNKSWASAIHAPPGTRTAAPRRDPEADRQMERAWLAFEESAATAHADGAAQRDGNPTAGEDSGVPKQAGGKKAKPKKLVLSMSSGGRRA</sequence>
<reference evidence="1" key="1">
    <citation type="submission" date="2023-04" db="EMBL/GenBank/DDBJ databases">
        <title>Draft Genome sequencing of Naganishia species isolated from polar environments using Oxford Nanopore Technology.</title>
        <authorList>
            <person name="Leo P."/>
            <person name="Venkateswaran K."/>
        </authorList>
    </citation>
    <scope>NUCLEOTIDE SEQUENCE</scope>
    <source>
        <strain evidence="1">MNA-CCFEE 5423</strain>
    </source>
</reference>
<keyword evidence="2" id="KW-1185">Reference proteome</keyword>
<comment type="caution">
    <text evidence="1">The sequence shown here is derived from an EMBL/GenBank/DDBJ whole genome shotgun (WGS) entry which is preliminary data.</text>
</comment>
<proteinExistence type="predicted"/>